<evidence type="ECO:0000256" key="5">
    <source>
        <dbReference type="ARBA" id="ARBA00022777"/>
    </source>
</evidence>
<dbReference type="SMART" id="SM00387">
    <property type="entry name" value="HATPase_c"/>
    <property type="match status" value="1"/>
</dbReference>
<dbReference type="InterPro" id="IPR000014">
    <property type="entry name" value="PAS"/>
</dbReference>
<sequence>MRRESSFRLGWAIVLAAATAVGVALVDGRWEGLIVTLVGTIGAVLVARIDEDRAPAAPVAPTIEPGIGEVLDAVAEPVLLVRGGRIILANAAARTLLGDHVVGEDARVALRHPAAAEALAAPEGRQVELVGIGARDRRWEMRVSPTASGARVVELIDHSEGAATERMRVDFVANASHELRTPLASILGFAETLEEAGDDPELRSRFLGIMMAEARRMQRLVEDLLSLSRIEADKYRLPDRPIDVAQLMDEICAELRRTGTARVGDITCQALTGLPPVLGDRAQLSQMLHNLIGNAMKYGRAGTPVDVRLEPGATGGVRLTVTDQGEGIAPEHLPRLTERFYRVDTGRSRSLGGTGLGLAIVKHVVERHRGQLDITSRVGIGTSFAVTLPATTAPPTGTGPGALSSKGNENVTQGEREAR</sequence>
<dbReference type="Gene3D" id="3.30.565.10">
    <property type="entry name" value="Histidine kinase-like ATPase, C-terminal domain"/>
    <property type="match status" value="1"/>
</dbReference>
<keyword evidence="4 11" id="KW-0808">Transferase</keyword>
<dbReference type="InterPro" id="IPR050351">
    <property type="entry name" value="BphY/WalK/GraS-like"/>
</dbReference>
<keyword evidence="9" id="KW-1133">Transmembrane helix</keyword>
<protein>
    <recommendedName>
        <fullName evidence="2">histidine kinase</fullName>
        <ecNumber evidence="2">2.7.13.3</ecNumber>
    </recommendedName>
</protein>
<proteinExistence type="predicted"/>
<reference evidence="11 12" key="1">
    <citation type="submission" date="2020-08" db="EMBL/GenBank/DDBJ databases">
        <title>Genomic Encyclopedia of Type Strains, Phase IV (KMG-IV): sequencing the most valuable type-strain genomes for metagenomic binning, comparative biology and taxonomic classification.</title>
        <authorList>
            <person name="Goeker M."/>
        </authorList>
    </citation>
    <scope>NUCLEOTIDE SEQUENCE [LARGE SCALE GENOMIC DNA]</scope>
    <source>
        <strain evidence="11 12">DSM 15867</strain>
    </source>
</reference>
<dbReference type="Proteomes" id="UP000574769">
    <property type="component" value="Unassembled WGS sequence"/>
</dbReference>
<dbReference type="Gene3D" id="1.10.287.130">
    <property type="match status" value="1"/>
</dbReference>
<dbReference type="GO" id="GO:0000155">
    <property type="term" value="F:phosphorelay sensor kinase activity"/>
    <property type="evidence" value="ECO:0007669"/>
    <property type="project" value="InterPro"/>
</dbReference>
<feature type="transmembrane region" description="Helical" evidence="9">
    <location>
        <begin position="7"/>
        <end position="26"/>
    </location>
</feature>
<dbReference type="Pfam" id="PF02518">
    <property type="entry name" value="HATPase_c"/>
    <property type="match status" value="1"/>
</dbReference>
<evidence type="ECO:0000256" key="8">
    <source>
        <dbReference type="SAM" id="MobiDB-lite"/>
    </source>
</evidence>
<feature type="domain" description="Histidine kinase" evidence="10">
    <location>
        <begin position="174"/>
        <end position="392"/>
    </location>
</feature>
<evidence type="ECO:0000256" key="1">
    <source>
        <dbReference type="ARBA" id="ARBA00000085"/>
    </source>
</evidence>
<comment type="caution">
    <text evidence="11">The sequence shown here is derived from an EMBL/GenBank/DDBJ whole genome shotgun (WGS) entry which is preliminary data.</text>
</comment>
<dbReference type="GO" id="GO:0004721">
    <property type="term" value="F:phosphoprotein phosphatase activity"/>
    <property type="evidence" value="ECO:0007669"/>
    <property type="project" value="TreeGrafter"/>
</dbReference>
<evidence type="ECO:0000313" key="12">
    <source>
        <dbReference type="Proteomes" id="UP000574769"/>
    </source>
</evidence>
<keyword evidence="5 11" id="KW-0418">Kinase</keyword>
<evidence type="ECO:0000256" key="4">
    <source>
        <dbReference type="ARBA" id="ARBA00022679"/>
    </source>
</evidence>
<feature type="region of interest" description="Disordered" evidence="8">
    <location>
        <begin position="389"/>
        <end position="419"/>
    </location>
</feature>
<keyword evidence="9" id="KW-0812">Transmembrane</keyword>
<keyword evidence="3" id="KW-0597">Phosphoprotein</keyword>
<gene>
    <name evidence="11" type="ORF">GGQ96_000370</name>
</gene>
<evidence type="ECO:0000256" key="7">
    <source>
        <dbReference type="ARBA" id="ARBA00023136"/>
    </source>
</evidence>
<dbReference type="InterPro" id="IPR003594">
    <property type="entry name" value="HATPase_dom"/>
</dbReference>
<evidence type="ECO:0000256" key="9">
    <source>
        <dbReference type="SAM" id="Phobius"/>
    </source>
</evidence>
<dbReference type="InterPro" id="IPR005467">
    <property type="entry name" value="His_kinase_dom"/>
</dbReference>
<dbReference type="RefSeq" id="WP_184110975.1">
    <property type="nucleotide sequence ID" value="NZ_JACHNY010000001.1"/>
</dbReference>
<dbReference type="InterPro" id="IPR003661">
    <property type="entry name" value="HisK_dim/P_dom"/>
</dbReference>
<dbReference type="SUPFAM" id="SSF47384">
    <property type="entry name" value="Homodimeric domain of signal transducing histidine kinase"/>
    <property type="match status" value="1"/>
</dbReference>
<dbReference type="GO" id="GO:0016036">
    <property type="term" value="P:cellular response to phosphate starvation"/>
    <property type="evidence" value="ECO:0007669"/>
    <property type="project" value="TreeGrafter"/>
</dbReference>
<dbReference type="InterPro" id="IPR036097">
    <property type="entry name" value="HisK_dim/P_sf"/>
</dbReference>
<evidence type="ECO:0000259" key="10">
    <source>
        <dbReference type="PROSITE" id="PS50109"/>
    </source>
</evidence>
<dbReference type="PANTHER" id="PTHR45453:SF1">
    <property type="entry name" value="PHOSPHATE REGULON SENSOR PROTEIN PHOR"/>
    <property type="match status" value="1"/>
</dbReference>
<dbReference type="PANTHER" id="PTHR45453">
    <property type="entry name" value="PHOSPHATE REGULON SENSOR PROTEIN PHOR"/>
    <property type="match status" value="1"/>
</dbReference>
<dbReference type="FunFam" id="1.10.287.130:FF:000001">
    <property type="entry name" value="Two-component sensor histidine kinase"/>
    <property type="match status" value="1"/>
</dbReference>
<evidence type="ECO:0000256" key="6">
    <source>
        <dbReference type="ARBA" id="ARBA00023012"/>
    </source>
</evidence>
<comment type="catalytic activity">
    <reaction evidence="1">
        <text>ATP + protein L-histidine = ADP + protein N-phospho-L-histidine.</text>
        <dbReference type="EC" id="2.7.13.3"/>
    </reaction>
</comment>
<accession>A0A7W7EWP0</accession>
<keyword evidence="6" id="KW-0902">Two-component regulatory system</keyword>
<dbReference type="SUPFAM" id="SSF55874">
    <property type="entry name" value="ATPase domain of HSP90 chaperone/DNA topoisomerase II/histidine kinase"/>
    <property type="match status" value="1"/>
</dbReference>
<dbReference type="EMBL" id="JACHNY010000001">
    <property type="protein sequence ID" value="MBB4616264.1"/>
    <property type="molecule type" value="Genomic_DNA"/>
</dbReference>
<dbReference type="AlphaFoldDB" id="A0A7W7EWP0"/>
<keyword evidence="7 9" id="KW-0472">Membrane</keyword>
<organism evidence="11 12">
    <name type="scientific">Sphingomonas abaci</name>
    <dbReference type="NCBI Taxonomy" id="237611"/>
    <lineage>
        <taxon>Bacteria</taxon>
        <taxon>Pseudomonadati</taxon>
        <taxon>Pseudomonadota</taxon>
        <taxon>Alphaproteobacteria</taxon>
        <taxon>Sphingomonadales</taxon>
        <taxon>Sphingomonadaceae</taxon>
        <taxon>Sphingomonas</taxon>
    </lineage>
</organism>
<dbReference type="PRINTS" id="PR00344">
    <property type="entry name" value="BCTRLSENSOR"/>
</dbReference>
<dbReference type="GO" id="GO:0005886">
    <property type="term" value="C:plasma membrane"/>
    <property type="evidence" value="ECO:0007669"/>
    <property type="project" value="TreeGrafter"/>
</dbReference>
<dbReference type="FunFam" id="3.30.565.10:FF:000006">
    <property type="entry name" value="Sensor histidine kinase WalK"/>
    <property type="match status" value="1"/>
</dbReference>
<evidence type="ECO:0000256" key="3">
    <source>
        <dbReference type="ARBA" id="ARBA00022553"/>
    </source>
</evidence>
<dbReference type="InterPro" id="IPR036890">
    <property type="entry name" value="HATPase_C_sf"/>
</dbReference>
<dbReference type="Pfam" id="PF13188">
    <property type="entry name" value="PAS_8"/>
    <property type="match status" value="1"/>
</dbReference>
<dbReference type="CDD" id="cd00082">
    <property type="entry name" value="HisKA"/>
    <property type="match status" value="1"/>
</dbReference>
<dbReference type="SMART" id="SM00388">
    <property type="entry name" value="HisKA"/>
    <property type="match status" value="1"/>
</dbReference>
<evidence type="ECO:0000313" key="11">
    <source>
        <dbReference type="EMBL" id="MBB4616264.1"/>
    </source>
</evidence>
<keyword evidence="12" id="KW-1185">Reference proteome</keyword>
<dbReference type="Pfam" id="PF00512">
    <property type="entry name" value="HisKA"/>
    <property type="match status" value="1"/>
</dbReference>
<dbReference type="InterPro" id="IPR004358">
    <property type="entry name" value="Sig_transdc_His_kin-like_C"/>
</dbReference>
<dbReference type="PROSITE" id="PS50109">
    <property type="entry name" value="HIS_KIN"/>
    <property type="match status" value="1"/>
</dbReference>
<evidence type="ECO:0000256" key="2">
    <source>
        <dbReference type="ARBA" id="ARBA00012438"/>
    </source>
</evidence>
<dbReference type="EC" id="2.7.13.3" evidence="2"/>
<name>A0A7W7EWP0_9SPHN</name>